<protein>
    <submittedName>
        <fullName evidence="7">Putative membrane protein YhhN</fullName>
    </submittedName>
</protein>
<proteinExistence type="inferred from homology"/>
<dbReference type="GO" id="GO:0016020">
    <property type="term" value="C:membrane"/>
    <property type="evidence" value="ECO:0007669"/>
    <property type="project" value="UniProtKB-SubCell"/>
</dbReference>
<keyword evidence="4 6" id="KW-1133">Transmembrane helix</keyword>
<comment type="subcellular location">
    <subcellularLocation>
        <location evidence="1">Membrane</location>
        <topology evidence="1">Multi-pass membrane protein</topology>
    </subcellularLocation>
</comment>
<dbReference type="PANTHER" id="PTHR31885">
    <property type="entry name" value="GH04784P"/>
    <property type="match status" value="1"/>
</dbReference>
<feature type="transmembrane region" description="Helical" evidence="6">
    <location>
        <begin position="160"/>
        <end position="179"/>
    </location>
</feature>
<accession>A0A318E2L7</accession>
<evidence type="ECO:0000256" key="4">
    <source>
        <dbReference type="ARBA" id="ARBA00022989"/>
    </source>
</evidence>
<gene>
    <name evidence="7" type="ORF">C8D93_111154</name>
</gene>
<evidence type="ECO:0000256" key="6">
    <source>
        <dbReference type="SAM" id="Phobius"/>
    </source>
</evidence>
<feature type="transmembrane region" description="Helical" evidence="6">
    <location>
        <begin position="105"/>
        <end position="124"/>
    </location>
</feature>
<evidence type="ECO:0000256" key="5">
    <source>
        <dbReference type="ARBA" id="ARBA00023136"/>
    </source>
</evidence>
<evidence type="ECO:0000256" key="2">
    <source>
        <dbReference type="ARBA" id="ARBA00007375"/>
    </source>
</evidence>
<dbReference type="AlphaFoldDB" id="A0A318E2L7"/>
<comment type="caution">
    <text evidence="7">The sequence shown here is derived from an EMBL/GenBank/DDBJ whole genome shotgun (WGS) entry which is preliminary data.</text>
</comment>
<evidence type="ECO:0000313" key="8">
    <source>
        <dbReference type="Proteomes" id="UP000248330"/>
    </source>
</evidence>
<evidence type="ECO:0000256" key="3">
    <source>
        <dbReference type="ARBA" id="ARBA00022692"/>
    </source>
</evidence>
<evidence type="ECO:0000256" key="1">
    <source>
        <dbReference type="ARBA" id="ARBA00004141"/>
    </source>
</evidence>
<dbReference type="InterPro" id="IPR012506">
    <property type="entry name" value="TMEM86B-like"/>
</dbReference>
<feature type="transmembrane region" description="Helical" evidence="6">
    <location>
        <begin position="136"/>
        <end position="154"/>
    </location>
</feature>
<keyword evidence="8" id="KW-1185">Reference proteome</keyword>
<feature type="transmembrane region" description="Helical" evidence="6">
    <location>
        <begin position="77"/>
        <end position="99"/>
    </location>
</feature>
<comment type="similarity">
    <text evidence="2">Belongs to the TMEM86 family.</text>
</comment>
<evidence type="ECO:0000313" key="7">
    <source>
        <dbReference type="EMBL" id="PXV64982.1"/>
    </source>
</evidence>
<dbReference type="Pfam" id="PF07947">
    <property type="entry name" value="YhhN"/>
    <property type="match status" value="1"/>
</dbReference>
<reference evidence="7 8" key="1">
    <citation type="submission" date="2018-04" db="EMBL/GenBank/DDBJ databases">
        <title>Genomic Encyclopedia of Type Strains, Phase IV (KMG-IV): sequencing the most valuable type-strain genomes for metagenomic binning, comparative biology and taxonomic classification.</title>
        <authorList>
            <person name="Goeker M."/>
        </authorList>
    </citation>
    <scope>NUCLEOTIDE SEQUENCE [LARGE SCALE GENOMIC DNA]</scope>
    <source>
        <strain evidence="7 8">DSM 104150</strain>
    </source>
</reference>
<dbReference type="Proteomes" id="UP000248330">
    <property type="component" value="Unassembled WGS sequence"/>
</dbReference>
<dbReference type="EMBL" id="QICN01000011">
    <property type="protein sequence ID" value="PXV64982.1"/>
    <property type="molecule type" value="Genomic_DNA"/>
</dbReference>
<keyword evidence="5 6" id="KW-0472">Membrane</keyword>
<name>A0A318E2L7_9GAMM</name>
<feature type="transmembrane region" description="Helical" evidence="6">
    <location>
        <begin position="191"/>
        <end position="209"/>
    </location>
</feature>
<sequence length="212" mass="22004">MFKLIAALAAASALAAIVADWRETKPPLFLALKPLTTILIAGIAALAPESDYRLLILGGLALSLAGDVCLMFEGDAAFIGGLSSFLLAHLVFMAAFLIGLPAWPVPWWVLGFVAYGAVFAALLLPRAGKLKLPVLLYGLVLAGMAVTASVRYSALQSTGALLALIGAGLFLISDSALGTRKFVGRYVGAQGLILSTYWLSIGLIAASTLDAQ</sequence>
<organism evidence="7 8">
    <name type="scientific">Sinimarinibacterium flocculans</name>
    <dbReference type="NCBI Taxonomy" id="985250"/>
    <lineage>
        <taxon>Bacteria</taxon>
        <taxon>Pseudomonadati</taxon>
        <taxon>Pseudomonadota</taxon>
        <taxon>Gammaproteobacteria</taxon>
        <taxon>Nevskiales</taxon>
        <taxon>Nevskiaceae</taxon>
        <taxon>Sinimarinibacterium</taxon>
    </lineage>
</organism>
<feature type="transmembrane region" description="Helical" evidence="6">
    <location>
        <begin position="52"/>
        <end position="70"/>
    </location>
</feature>
<dbReference type="GO" id="GO:0016787">
    <property type="term" value="F:hydrolase activity"/>
    <property type="evidence" value="ECO:0007669"/>
    <property type="project" value="TreeGrafter"/>
</dbReference>
<keyword evidence="3 6" id="KW-0812">Transmembrane</keyword>
<dbReference type="RefSeq" id="WP_170124087.1">
    <property type="nucleotide sequence ID" value="NZ_CAWNXA010000011.1"/>
</dbReference>
<dbReference type="PANTHER" id="PTHR31885:SF6">
    <property type="entry name" value="GH04784P"/>
    <property type="match status" value="1"/>
</dbReference>